<dbReference type="AlphaFoldDB" id="A0A6C2UJR6"/>
<dbReference type="Gene3D" id="2.60.120.260">
    <property type="entry name" value="Galactose-binding domain-like"/>
    <property type="match status" value="1"/>
</dbReference>
<dbReference type="PANTHER" id="PTHR46323">
    <property type="entry name" value="BETA-GALACTOSIDASE"/>
    <property type="match status" value="1"/>
</dbReference>
<feature type="domain" description="Glycoside hydrolase family 2 catalytic" evidence="7">
    <location>
        <begin position="308"/>
        <end position="441"/>
    </location>
</feature>
<dbReference type="SUPFAM" id="SSF49785">
    <property type="entry name" value="Galactose-binding domain-like"/>
    <property type="match status" value="1"/>
</dbReference>
<dbReference type="Gene3D" id="3.20.20.80">
    <property type="entry name" value="Glycosidases"/>
    <property type="match status" value="1"/>
</dbReference>
<comment type="similarity">
    <text evidence="2">Belongs to the glycosyl hydrolase 2 family.</text>
</comment>
<organism evidence="9 10">
    <name type="scientific">Pontiella sulfatireligans</name>
    <dbReference type="NCBI Taxonomy" id="2750658"/>
    <lineage>
        <taxon>Bacteria</taxon>
        <taxon>Pseudomonadati</taxon>
        <taxon>Kiritimatiellota</taxon>
        <taxon>Kiritimatiellia</taxon>
        <taxon>Kiritimatiellales</taxon>
        <taxon>Pontiellaceae</taxon>
        <taxon>Pontiella</taxon>
    </lineage>
</organism>
<dbReference type="Pfam" id="PF02837">
    <property type="entry name" value="Glyco_hydro_2_N"/>
    <property type="match status" value="1"/>
</dbReference>
<evidence type="ECO:0000259" key="8">
    <source>
        <dbReference type="Pfam" id="PF02837"/>
    </source>
</evidence>
<feature type="domain" description="Glycoside hydrolase family 2 immunoglobulin-like beta-sandwich" evidence="6">
    <location>
        <begin position="234"/>
        <end position="299"/>
    </location>
</feature>
<dbReference type="InterPro" id="IPR050347">
    <property type="entry name" value="Bact_Beta-galactosidase"/>
</dbReference>
<name>A0A6C2UJR6_9BACT</name>
<dbReference type="InterPro" id="IPR006104">
    <property type="entry name" value="Glyco_hydro_2_N"/>
</dbReference>
<evidence type="ECO:0000256" key="3">
    <source>
        <dbReference type="ARBA" id="ARBA00012756"/>
    </source>
</evidence>
<dbReference type="SUPFAM" id="SSF51445">
    <property type="entry name" value="(Trans)glycosidases"/>
    <property type="match status" value="1"/>
</dbReference>
<dbReference type="InterPro" id="IPR013783">
    <property type="entry name" value="Ig-like_fold"/>
</dbReference>
<keyword evidence="5" id="KW-0326">Glycosidase</keyword>
<dbReference type="GO" id="GO:0009341">
    <property type="term" value="C:beta-galactosidase complex"/>
    <property type="evidence" value="ECO:0007669"/>
    <property type="project" value="TreeGrafter"/>
</dbReference>
<gene>
    <name evidence="9" type="primary">ebgA_3</name>
    <name evidence="9" type="ORF">SCARR_02528</name>
</gene>
<dbReference type="EMBL" id="CAAHFH010000001">
    <property type="protein sequence ID" value="VGO20465.1"/>
    <property type="molecule type" value="Genomic_DNA"/>
</dbReference>
<comment type="catalytic activity">
    <reaction evidence="1">
        <text>Hydrolysis of terminal non-reducing beta-D-galactose residues in beta-D-galactosides.</text>
        <dbReference type="EC" id="3.2.1.23"/>
    </reaction>
</comment>
<dbReference type="EC" id="3.2.1.23" evidence="3"/>
<dbReference type="Gene3D" id="2.60.40.10">
    <property type="entry name" value="Immunoglobulins"/>
    <property type="match status" value="1"/>
</dbReference>
<keyword evidence="10" id="KW-1185">Reference proteome</keyword>
<dbReference type="Pfam" id="PF02836">
    <property type="entry name" value="Glyco_hydro_2_C"/>
    <property type="match status" value="1"/>
</dbReference>
<dbReference type="Proteomes" id="UP000346198">
    <property type="component" value="Unassembled WGS sequence"/>
</dbReference>
<keyword evidence="4" id="KW-0378">Hydrolase</keyword>
<evidence type="ECO:0000313" key="10">
    <source>
        <dbReference type="Proteomes" id="UP000346198"/>
    </source>
</evidence>
<dbReference type="PANTHER" id="PTHR46323:SF2">
    <property type="entry name" value="BETA-GALACTOSIDASE"/>
    <property type="match status" value="1"/>
</dbReference>
<dbReference type="InterPro" id="IPR008979">
    <property type="entry name" value="Galactose-bd-like_sf"/>
</dbReference>
<dbReference type="SUPFAM" id="SSF49303">
    <property type="entry name" value="beta-Galactosidase/glucuronidase domain"/>
    <property type="match status" value="1"/>
</dbReference>
<feature type="domain" description="Glycosyl hydrolases family 2 sugar binding" evidence="8">
    <location>
        <begin position="53"/>
        <end position="187"/>
    </location>
</feature>
<dbReference type="InterPro" id="IPR014718">
    <property type="entry name" value="GH-type_carb-bd"/>
</dbReference>
<reference evidence="9 10" key="1">
    <citation type="submission" date="2019-04" db="EMBL/GenBank/DDBJ databases">
        <authorList>
            <person name="Van Vliet M D."/>
        </authorList>
    </citation>
    <scope>NUCLEOTIDE SEQUENCE [LARGE SCALE GENOMIC DNA]</scope>
    <source>
        <strain evidence="9 10">F21</strain>
    </source>
</reference>
<proteinExistence type="inferred from homology"/>
<evidence type="ECO:0000256" key="1">
    <source>
        <dbReference type="ARBA" id="ARBA00001412"/>
    </source>
</evidence>
<dbReference type="InterPro" id="IPR006102">
    <property type="entry name" value="Ig-like_GH2"/>
</dbReference>
<accession>A0A6C2UJR6</accession>
<evidence type="ECO:0000313" key="9">
    <source>
        <dbReference type="EMBL" id="VGO20465.1"/>
    </source>
</evidence>
<evidence type="ECO:0000259" key="7">
    <source>
        <dbReference type="Pfam" id="PF02836"/>
    </source>
</evidence>
<protein>
    <recommendedName>
        <fullName evidence="3">beta-galactosidase</fullName>
        <ecNumber evidence="3">3.2.1.23</ecNumber>
    </recommendedName>
</protein>
<dbReference type="InterPro" id="IPR017853">
    <property type="entry name" value="GH"/>
</dbReference>
<dbReference type="GO" id="GO:0030246">
    <property type="term" value="F:carbohydrate binding"/>
    <property type="evidence" value="ECO:0007669"/>
    <property type="project" value="InterPro"/>
</dbReference>
<evidence type="ECO:0000256" key="4">
    <source>
        <dbReference type="ARBA" id="ARBA00022801"/>
    </source>
</evidence>
<dbReference type="InterPro" id="IPR006103">
    <property type="entry name" value="Glyco_hydro_2_cat"/>
</dbReference>
<dbReference type="GO" id="GO:0005990">
    <property type="term" value="P:lactose catabolic process"/>
    <property type="evidence" value="ECO:0007669"/>
    <property type="project" value="TreeGrafter"/>
</dbReference>
<evidence type="ECO:0000259" key="6">
    <source>
        <dbReference type="Pfam" id="PF00703"/>
    </source>
</evidence>
<dbReference type="InterPro" id="IPR036156">
    <property type="entry name" value="Beta-gal/glucu_dom_sf"/>
</dbReference>
<dbReference type="InterPro" id="IPR011013">
    <property type="entry name" value="Gal_mutarotase_sf_dom"/>
</dbReference>
<evidence type="ECO:0000256" key="5">
    <source>
        <dbReference type="ARBA" id="ARBA00023295"/>
    </source>
</evidence>
<dbReference type="GO" id="GO:0004565">
    <property type="term" value="F:beta-galactosidase activity"/>
    <property type="evidence" value="ECO:0007669"/>
    <property type="project" value="UniProtKB-EC"/>
</dbReference>
<dbReference type="SUPFAM" id="SSF74650">
    <property type="entry name" value="Galactose mutarotase-like"/>
    <property type="match status" value="1"/>
</dbReference>
<sequence>MKKWMIGLVANLVVVSVFGAPSAERIYLSGKGPSDAVEWDFFCSKGRKSGEWTKIQVPSNWEQQGFGNYNYGHDDPATKHDETGTYRTTFMVPKDWEEKHVRLVFEGSMTETSIKINGKTVGAPNHGGYLPFRYILDKTNVKYGEENMLEVLVKKKPDNSSLDQAERKGDYWVFGGIYRPVFLEVQPKDFVNRLAIDARADGSMRLDVFPQVQRKTNFREESETTVDEVVAQVQTLEGVDVGAPISAAIHGATGRVRLKATIKNPKLWSPEYPTLYQVKVTLKNNGAPVSEKTERFGFRTFEMRPEDGFYLNGKRILVQGINRNVFDPQHGRAVDAEKVWADARAIKAMNVNLVRSHMPPTTEFMEACEELGLMVITELCNWHNPYIDTPIARNIAYELVMKYQNYPSVILWANGNENGFNLEIDELYHLYDLQDRPVIHPWSYFEGIDTKHYPSYNMLNKKLNGSVVYLPTEFLHGLYDGGHGAGLEDFWSAMSQSPVSAGGVLWCWGDAAIARTDKDGKLDTDGNHSADGIVGPNGEKEASYYSVREIWSPVQIPADQLPENFKGKLPIVNRYYETRLDECSFEWRLVNYSAPFNTKPETTVRTEGKLKGPKVKPGQTGALELPLPNDWNKADALELTASSSAGVEIMKWSWKIGHDKAAVAESTKVKQAADNPFKVKLGNTVWSFSPKTGQLMSCVVNGKKSGLGNGPVLYAGTLDKVLKFSKDWKAEVSQKAGAVIVKSTNADGSSFKWTLSNEGTVALDYSFATLTNELAYCAVGFDLADDDVVSKRWLGQGPYRIWGNRLRGPQFGLWENDFNDHITGVNWGEPEFKGIFGNVEWMELNLNSGASLLVDAEDAAIGVLQPSNAKGDRNRKNTPTSPIHAWWHYPEAGGLHLFHKLPGTGTKFANAEDLGPQGEPSVISGPISGRVIFQVK</sequence>
<dbReference type="Gene3D" id="2.70.98.10">
    <property type="match status" value="1"/>
</dbReference>
<dbReference type="RefSeq" id="WP_168433271.1">
    <property type="nucleotide sequence ID" value="NZ_CAAHFH010000001.1"/>
</dbReference>
<dbReference type="Pfam" id="PF00703">
    <property type="entry name" value="Glyco_hydro_2"/>
    <property type="match status" value="1"/>
</dbReference>
<evidence type="ECO:0000256" key="2">
    <source>
        <dbReference type="ARBA" id="ARBA00007401"/>
    </source>
</evidence>